<comment type="caution">
    <text evidence="1">The sequence shown here is derived from an EMBL/GenBank/DDBJ whole genome shotgun (WGS) entry which is preliminary data.</text>
</comment>
<sequence length="29" mass="3245">DLLKGVIGAGKSGKILTHSFRCFFKFNFI</sequence>
<dbReference type="EMBL" id="BARW01004806">
    <property type="protein sequence ID" value="GAI66755.1"/>
    <property type="molecule type" value="Genomic_DNA"/>
</dbReference>
<proteinExistence type="predicted"/>
<protein>
    <submittedName>
        <fullName evidence="1">Uncharacterized protein</fullName>
    </submittedName>
</protein>
<organism evidence="1">
    <name type="scientific">marine sediment metagenome</name>
    <dbReference type="NCBI Taxonomy" id="412755"/>
    <lineage>
        <taxon>unclassified sequences</taxon>
        <taxon>metagenomes</taxon>
        <taxon>ecological metagenomes</taxon>
    </lineage>
</organism>
<feature type="non-terminal residue" evidence="1">
    <location>
        <position position="1"/>
    </location>
</feature>
<evidence type="ECO:0000313" key="1">
    <source>
        <dbReference type="EMBL" id="GAI66755.1"/>
    </source>
</evidence>
<accession>X1RU66</accession>
<gene>
    <name evidence="1" type="ORF">S12H4_10953</name>
</gene>
<reference evidence="1" key="1">
    <citation type="journal article" date="2014" name="Front. Microbiol.">
        <title>High frequency of phylogenetically diverse reductive dehalogenase-homologous genes in deep subseafloor sedimentary metagenomes.</title>
        <authorList>
            <person name="Kawai M."/>
            <person name="Futagami T."/>
            <person name="Toyoda A."/>
            <person name="Takaki Y."/>
            <person name="Nishi S."/>
            <person name="Hori S."/>
            <person name="Arai W."/>
            <person name="Tsubouchi T."/>
            <person name="Morono Y."/>
            <person name="Uchiyama I."/>
            <person name="Ito T."/>
            <person name="Fujiyama A."/>
            <person name="Inagaki F."/>
            <person name="Takami H."/>
        </authorList>
    </citation>
    <scope>NUCLEOTIDE SEQUENCE</scope>
    <source>
        <strain evidence="1">Expedition CK06-06</strain>
    </source>
</reference>
<dbReference type="AlphaFoldDB" id="X1RU66"/>
<name>X1RU66_9ZZZZ</name>